<sequence length="38" mass="4564">MSKSKKWKKINKSVKERPKVQEYKNWEDLPPIPISLPI</sequence>
<gene>
    <name evidence="1" type="ORF">S01H1_44208</name>
</gene>
<reference evidence="1" key="1">
    <citation type="journal article" date="2014" name="Front. Microbiol.">
        <title>High frequency of phylogenetically diverse reductive dehalogenase-homologous genes in deep subseafloor sedimentary metagenomes.</title>
        <authorList>
            <person name="Kawai M."/>
            <person name="Futagami T."/>
            <person name="Toyoda A."/>
            <person name="Takaki Y."/>
            <person name="Nishi S."/>
            <person name="Hori S."/>
            <person name="Arai W."/>
            <person name="Tsubouchi T."/>
            <person name="Morono Y."/>
            <person name="Uchiyama I."/>
            <person name="Ito T."/>
            <person name="Fujiyama A."/>
            <person name="Inagaki F."/>
            <person name="Takami H."/>
        </authorList>
    </citation>
    <scope>NUCLEOTIDE SEQUENCE</scope>
    <source>
        <strain evidence="1">Expedition CK06-06</strain>
    </source>
</reference>
<proteinExistence type="predicted"/>
<comment type="caution">
    <text evidence="1">The sequence shown here is derived from an EMBL/GenBank/DDBJ whole genome shotgun (WGS) entry which is preliminary data.</text>
</comment>
<name>X0UJ10_9ZZZZ</name>
<evidence type="ECO:0000313" key="1">
    <source>
        <dbReference type="EMBL" id="GAG05590.1"/>
    </source>
</evidence>
<protein>
    <submittedName>
        <fullName evidence="1">Uncharacterized protein</fullName>
    </submittedName>
</protein>
<dbReference type="AlphaFoldDB" id="X0UJ10"/>
<feature type="non-terminal residue" evidence="1">
    <location>
        <position position="38"/>
    </location>
</feature>
<dbReference type="EMBL" id="BARS01028193">
    <property type="protein sequence ID" value="GAG05590.1"/>
    <property type="molecule type" value="Genomic_DNA"/>
</dbReference>
<organism evidence="1">
    <name type="scientific">marine sediment metagenome</name>
    <dbReference type="NCBI Taxonomy" id="412755"/>
    <lineage>
        <taxon>unclassified sequences</taxon>
        <taxon>metagenomes</taxon>
        <taxon>ecological metagenomes</taxon>
    </lineage>
</organism>
<accession>X0UJ10</accession>